<dbReference type="PANTHER" id="PTHR33643">
    <property type="entry name" value="UREASE ACCESSORY PROTEIN D"/>
    <property type="match status" value="1"/>
</dbReference>
<keyword evidence="5" id="KW-1185">Reference proteome</keyword>
<evidence type="ECO:0000256" key="1">
    <source>
        <dbReference type="ARBA" id="ARBA00007177"/>
    </source>
</evidence>
<dbReference type="Pfam" id="PF01774">
    <property type="entry name" value="UreD"/>
    <property type="match status" value="1"/>
</dbReference>
<dbReference type="InterPro" id="IPR002669">
    <property type="entry name" value="UreD"/>
</dbReference>
<dbReference type="RefSeq" id="WP_015229279.1">
    <property type="nucleotide sequence ID" value="NC_019780.1"/>
</dbReference>
<dbReference type="KEGG" id="dsl:Dacsa_1609"/>
<sequence length="279" mass="31309">MTLHLQLKVGEDVQGYSQAMRTYATYPFRLSPPLMLSSKDRHCLYLYLMNTAPGWLAGDRCFGEITLAKNSHLFLTDQAATKVHTMPNLEQSAQLTHCVTLAEGAFLEWLPEPIILYQDACFQQKSEITIADNSGFAISEILIPGRLARGESYQFRHYSNQFIVKNQQGKCLFQDSGQLLGKKNPLRKSHLLAALPIMGTLYLVPPKAITLSVLQEKLQILLKDYSKDLKVGVSTLPNCEGLLIRLLASHASDSLYYIKEAVSLFRHFLGLPTLPEIPK</sequence>
<dbReference type="GO" id="GO:0016151">
    <property type="term" value="F:nickel cation binding"/>
    <property type="evidence" value="ECO:0007669"/>
    <property type="project" value="UniProtKB-UniRule"/>
</dbReference>
<comment type="function">
    <text evidence="3">Required for maturation of urease via the functional incorporation of the urease nickel metallocenter.</text>
</comment>
<proteinExistence type="inferred from homology"/>
<dbReference type="EMBL" id="CP003944">
    <property type="protein sequence ID" value="AFZ50282.1"/>
    <property type="molecule type" value="Genomic_DNA"/>
</dbReference>
<dbReference type="PANTHER" id="PTHR33643:SF1">
    <property type="entry name" value="UREASE ACCESSORY PROTEIN D"/>
    <property type="match status" value="1"/>
</dbReference>
<keyword evidence="2 3" id="KW-0143">Chaperone</keyword>
<dbReference type="eggNOG" id="COG0829">
    <property type="taxonomic scope" value="Bacteria"/>
</dbReference>
<organism evidence="4 5">
    <name type="scientific">Dactylococcopsis salina (strain PCC 8305)</name>
    <name type="common">Myxobactron salinum</name>
    <dbReference type="NCBI Taxonomy" id="13035"/>
    <lineage>
        <taxon>Bacteria</taxon>
        <taxon>Bacillati</taxon>
        <taxon>Cyanobacteriota</taxon>
        <taxon>Cyanophyceae</taxon>
        <taxon>Nodosilineales</taxon>
        <taxon>Cymatolegaceae</taxon>
        <taxon>Dactylococcopsis</taxon>
    </lineage>
</organism>
<gene>
    <name evidence="3" type="primary">ureD</name>
    <name evidence="4" type="ORF">Dacsa_1609</name>
</gene>
<evidence type="ECO:0000256" key="2">
    <source>
        <dbReference type="ARBA" id="ARBA00023186"/>
    </source>
</evidence>
<dbReference type="Proteomes" id="UP000010482">
    <property type="component" value="Chromosome"/>
</dbReference>
<comment type="subcellular location">
    <subcellularLocation>
        <location evidence="3">Cytoplasm</location>
    </subcellularLocation>
</comment>
<keyword evidence="3" id="KW-0996">Nickel insertion</keyword>
<evidence type="ECO:0000313" key="4">
    <source>
        <dbReference type="EMBL" id="AFZ50282.1"/>
    </source>
</evidence>
<dbReference type="AlphaFoldDB" id="K9YUU8"/>
<dbReference type="STRING" id="13035.Dacsa_1609"/>
<protein>
    <recommendedName>
        <fullName evidence="3">Urease accessory protein UreD</fullName>
    </recommendedName>
</protein>
<comment type="subunit">
    <text evidence="3">UreD, UreF and UreG form a complex that acts as a GTP-hydrolysis-dependent molecular chaperone, activating the urease apoprotein by helping to assemble the nickel containing metallocenter of UreC. The UreE protein probably delivers the nickel.</text>
</comment>
<dbReference type="HOGENOM" id="CLU_056339_1_1_3"/>
<reference evidence="4" key="1">
    <citation type="submission" date="2012-04" db="EMBL/GenBank/DDBJ databases">
        <title>Finished genome of Dactylococcopsis salina PCC 8305.</title>
        <authorList>
            <consortium name="US DOE Joint Genome Institute"/>
            <person name="Gugger M."/>
            <person name="Coursin T."/>
            <person name="Rippka R."/>
            <person name="Tandeau De Marsac N."/>
            <person name="Huntemann M."/>
            <person name="Wei C.-L."/>
            <person name="Han J."/>
            <person name="Detter J.C."/>
            <person name="Han C."/>
            <person name="Tapia R."/>
            <person name="Daligault H."/>
            <person name="Chen A."/>
            <person name="Krypides N."/>
            <person name="Mavromatis K."/>
            <person name="Markowitz V."/>
            <person name="Szeto E."/>
            <person name="Ivanova N."/>
            <person name="Ovchinnikova G."/>
            <person name="Pagani I."/>
            <person name="Pati A."/>
            <person name="Goodwin L."/>
            <person name="Peters L."/>
            <person name="Pitluck S."/>
            <person name="Woyke T."/>
            <person name="Kerfeld C."/>
        </authorList>
    </citation>
    <scope>NUCLEOTIDE SEQUENCE [LARGE SCALE GENOMIC DNA]</scope>
    <source>
        <strain evidence="4">PCC 8305</strain>
    </source>
</reference>
<evidence type="ECO:0000256" key="3">
    <source>
        <dbReference type="HAMAP-Rule" id="MF_01384"/>
    </source>
</evidence>
<name>K9YUU8_DACS8</name>
<dbReference type="OrthoDB" id="9798842at2"/>
<accession>K9YUU8</accession>
<evidence type="ECO:0000313" key="5">
    <source>
        <dbReference type="Proteomes" id="UP000010482"/>
    </source>
</evidence>
<keyword evidence="3" id="KW-0963">Cytoplasm</keyword>
<dbReference type="GO" id="GO:0005737">
    <property type="term" value="C:cytoplasm"/>
    <property type="evidence" value="ECO:0007669"/>
    <property type="project" value="UniProtKB-SubCell"/>
</dbReference>
<dbReference type="HAMAP" id="MF_01384">
    <property type="entry name" value="UreD"/>
    <property type="match status" value="1"/>
</dbReference>
<comment type="similarity">
    <text evidence="1 3">Belongs to the UreD family.</text>
</comment>